<gene>
    <name evidence="1" type="ORF">L6452_09917</name>
</gene>
<reference evidence="1 2" key="2">
    <citation type="journal article" date="2022" name="Mol. Ecol. Resour.">
        <title>The genomes of chicory, endive, great burdock and yacon provide insights into Asteraceae paleo-polyploidization history and plant inulin production.</title>
        <authorList>
            <person name="Fan W."/>
            <person name="Wang S."/>
            <person name="Wang H."/>
            <person name="Wang A."/>
            <person name="Jiang F."/>
            <person name="Liu H."/>
            <person name="Zhao H."/>
            <person name="Xu D."/>
            <person name="Zhang Y."/>
        </authorList>
    </citation>
    <scope>NUCLEOTIDE SEQUENCE [LARGE SCALE GENOMIC DNA]</scope>
    <source>
        <strain evidence="2">cv. Niubang</strain>
    </source>
</reference>
<evidence type="ECO:0000313" key="2">
    <source>
        <dbReference type="Proteomes" id="UP001055879"/>
    </source>
</evidence>
<dbReference type="Proteomes" id="UP001055879">
    <property type="component" value="Linkage Group LG03"/>
</dbReference>
<comment type="caution">
    <text evidence="1">The sequence shown here is derived from an EMBL/GenBank/DDBJ whole genome shotgun (WGS) entry which is preliminary data.</text>
</comment>
<evidence type="ECO:0000313" key="1">
    <source>
        <dbReference type="EMBL" id="KAI3747460.1"/>
    </source>
</evidence>
<name>A0ACB9DM19_ARCLA</name>
<keyword evidence="2" id="KW-1185">Reference proteome</keyword>
<reference evidence="2" key="1">
    <citation type="journal article" date="2022" name="Mol. Ecol. Resour.">
        <title>The genomes of chicory, endive, great burdock and yacon provide insights into Asteraceae palaeo-polyploidization history and plant inulin production.</title>
        <authorList>
            <person name="Fan W."/>
            <person name="Wang S."/>
            <person name="Wang H."/>
            <person name="Wang A."/>
            <person name="Jiang F."/>
            <person name="Liu H."/>
            <person name="Zhao H."/>
            <person name="Xu D."/>
            <person name="Zhang Y."/>
        </authorList>
    </citation>
    <scope>NUCLEOTIDE SEQUENCE [LARGE SCALE GENOMIC DNA]</scope>
    <source>
        <strain evidence="2">cv. Niubang</strain>
    </source>
</reference>
<protein>
    <submittedName>
        <fullName evidence="1">Uncharacterized protein</fullName>
    </submittedName>
</protein>
<proteinExistence type="predicted"/>
<organism evidence="1 2">
    <name type="scientific">Arctium lappa</name>
    <name type="common">Greater burdock</name>
    <name type="synonym">Lappa major</name>
    <dbReference type="NCBI Taxonomy" id="4217"/>
    <lineage>
        <taxon>Eukaryota</taxon>
        <taxon>Viridiplantae</taxon>
        <taxon>Streptophyta</taxon>
        <taxon>Embryophyta</taxon>
        <taxon>Tracheophyta</taxon>
        <taxon>Spermatophyta</taxon>
        <taxon>Magnoliopsida</taxon>
        <taxon>eudicotyledons</taxon>
        <taxon>Gunneridae</taxon>
        <taxon>Pentapetalae</taxon>
        <taxon>asterids</taxon>
        <taxon>campanulids</taxon>
        <taxon>Asterales</taxon>
        <taxon>Asteraceae</taxon>
        <taxon>Carduoideae</taxon>
        <taxon>Cardueae</taxon>
        <taxon>Arctiinae</taxon>
        <taxon>Arctium</taxon>
    </lineage>
</organism>
<sequence>MRLLVHCVKKLVPSIYDESSSRHIACCASPTPFLPLLSPLKPLIKTLVFNCLSVQNVRLQIPLSPSPMQLIFIFTLLHFHLFKFSFSAQEEASC</sequence>
<accession>A0ACB9DM19</accession>
<dbReference type="EMBL" id="CM042049">
    <property type="protein sequence ID" value="KAI3747460.1"/>
    <property type="molecule type" value="Genomic_DNA"/>
</dbReference>